<evidence type="ECO:0000256" key="2">
    <source>
        <dbReference type="ARBA" id="ARBA00022598"/>
    </source>
</evidence>
<dbReference type="PANTHER" id="PTHR43326">
    <property type="entry name" value="METHIONYL-TRNA SYNTHETASE"/>
    <property type="match status" value="1"/>
</dbReference>
<gene>
    <name evidence="11" type="ORF">FDP41_005051</name>
</gene>
<dbReference type="VEuPathDB" id="AmoebaDB:NfTy_051270"/>
<dbReference type="VEuPathDB" id="AmoebaDB:FDP41_005051"/>
<sequence>MSAFNVSSDECSLRWKNQRLYQTNSSEWNESQNSTTTNDTTVVTSNQSSNEKTTGGLITTPIYYVNGPPHIGHFFTSILSDTLFLYHKILKNRKDMIFSTGTDEHGSKVQRTAIAAYLENLKKSNPDGSPVLDTILEDPALIEKACVEFCEQISNRFKKLMDDFHIHYTHYLRTSATKEHRETVVKVWKHLQDQGDIYIGEYQGWYCTTDEAFTTETEQYKITHESGQEEWVTINKSSGNRCEYVTEKNYKFRLSKYIDRVEKWLEENPNVIKPKERYNELMGMIKKEKERHPESLDLSISRTRDRVQWGISVPGDPEHTIYVWLDALTNYLTAGCTMANETLNWPPTIQIIGKDILKFHGIYWPAFLMALGKELPETLLVHSYWLVDGVKMSKSLKNVISPYDLLSETGVQPDLLRYYLLSEALLSTDSSFSMIRFPVKVNELADIFGNLLTRTFNKKFHSEVREIPYRNLKFEHDNGSEVNPNDIVVELIELLNDLKEQVRSAYEDKLEVRFANAAATKILKRCNQLFNEVKPWELVKVPEKNTLYVEELMFLVGETLRNCAIALYPVLPDKMTYILSFLNQGQPLLQDIGFCQKGTSLKIQTDPEILFRKIAEVKQEGSRMRGRQKQSPEQTKQTKQQ</sequence>
<organism evidence="11 12">
    <name type="scientific">Naegleria fowleri</name>
    <name type="common">Brain eating amoeba</name>
    <dbReference type="NCBI Taxonomy" id="5763"/>
    <lineage>
        <taxon>Eukaryota</taxon>
        <taxon>Discoba</taxon>
        <taxon>Heterolobosea</taxon>
        <taxon>Tetramitia</taxon>
        <taxon>Eutetramitia</taxon>
        <taxon>Vahlkampfiidae</taxon>
        <taxon>Naegleria</taxon>
    </lineage>
</organism>
<keyword evidence="12" id="KW-1185">Reference proteome</keyword>
<dbReference type="InterPro" id="IPR014729">
    <property type="entry name" value="Rossmann-like_a/b/a_fold"/>
</dbReference>
<evidence type="ECO:0000256" key="6">
    <source>
        <dbReference type="ARBA" id="ARBA00023146"/>
    </source>
</evidence>
<comment type="caution">
    <text evidence="11">The sequence shown here is derived from an EMBL/GenBank/DDBJ whole genome shotgun (WGS) entry which is preliminary data.</text>
</comment>
<evidence type="ECO:0000256" key="3">
    <source>
        <dbReference type="ARBA" id="ARBA00022741"/>
    </source>
</evidence>
<dbReference type="EC" id="6.1.1.10" evidence="1"/>
<evidence type="ECO:0000259" key="10">
    <source>
        <dbReference type="Pfam" id="PF09334"/>
    </source>
</evidence>
<dbReference type="Proteomes" id="UP000444721">
    <property type="component" value="Unassembled WGS sequence"/>
</dbReference>
<feature type="domain" description="Methionyl/Leucyl tRNA synthetase" evidence="10">
    <location>
        <begin position="57"/>
        <end position="116"/>
    </location>
</feature>
<dbReference type="SUPFAM" id="SSF52374">
    <property type="entry name" value="Nucleotidylyl transferase"/>
    <property type="match status" value="1"/>
</dbReference>
<dbReference type="EMBL" id="VFQX01000043">
    <property type="protein sequence ID" value="KAF0975724.1"/>
    <property type="molecule type" value="Genomic_DNA"/>
</dbReference>
<dbReference type="OMA" id="NMFLPDR"/>
<keyword evidence="3 8" id="KW-0547">Nucleotide-binding</keyword>
<dbReference type="GeneID" id="68112269"/>
<dbReference type="GO" id="GO:0004825">
    <property type="term" value="F:methionine-tRNA ligase activity"/>
    <property type="evidence" value="ECO:0007669"/>
    <property type="project" value="UniProtKB-EC"/>
</dbReference>
<dbReference type="FunFam" id="2.170.220.10:FF:000001">
    <property type="entry name" value="methionine--tRNA ligase, mitochondrial"/>
    <property type="match status" value="1"/>
</dbReference>
<evidence type="ECO:0000256" key="5">
    <source>
        <dbReference type="ARBA" id="ARBA00022917"/>
    </source>
</evidence>
<evidence type="ECO:0000256" key="7">
    <source>
        <dbReference type="ARBA" id="ARBA00047364"/>
    </source>
</evidence>
<feature type="compositionally biased region" description="Polar residues" evidence="9">
    <location>
        <begin position="629"/>
        <end position="641"/>
    </location>
</feature>
<dbReference type="GO" id="GO:0006431">
    <property type="term" value="P:methionyl-tRNA aminoacylation"/>
    <property type="evidence" value="ECO:0007669"/>
    <property type="project" value="InterPro"/>
</dbReference>
<evidence type="ECO:0000256" key="1">
    <source>
        <dbReference type="ARBA" id="ARBA00012838"/>
    </source>
</evidence>
<dbReference type="Gene3D" id="1.10.730.10">
    <property type="entry name" value="Isoleucyl-tRNA Synthetase, Domain 1"/>
    <property type="match status" value="1"/>
</dbReference>
<dbReference type="PRINTS" id="PR01041">
    <property type="entry name" value="TRNASYNTHMET"/>
</dbReference>
<keyword evidence="6 8" id="KW-0030">Aminoacyl-tRNA synthetase</keyword>
<accession>A0A6A5BNQ7</accession>
<dbReference type="GO" id="GO:0005739">
    <property type="term" value="C:mitochondrion"/>
    <property type="evidence" value="ECO:0007669"/>
    <property type="project" value="UniProtKB-ARBA"/>
</dbReference>
<dbReference type="AlphaFoldDB" id="A0A6A5BNQ7"/>
<evidence type="ECO:0000313" key="12">
    <source>
        <dbReference type="Proteomes" id="UP000444721"/>
    </source>
</evidence>
<dbReference type="GO" id="GO:0005524">
    <property type="term" value="F:ATP binding"/>
    <property type="evidence" value="ECO:0007669"/>
    <property type="project" value="UniProtKB-KW"/>
</dbReference>
<reference evidence="11 12" key="1">
    <citation type="journal article" date="2019" name="Sci. Rep.">
        <title>Nanopore sequencing improves the draft genome of the human pathogenic amoeba Naegleria fowleri.</title>
        <authorList>
            <person name="Liechti N."/>
            <person name="Schurch N."/>
            <person name="Bruggmann R."/>
            <person name="Wittwer M."/>
        </authorList>
    </citation>
    <scope>NUCLEOTIDE SEQUENCE [LARGE SCALE GENOMIC DNA]</scope>
    <source>
        <strain evidence="11 12">ATCC 30894</strain>
    </source>
</reference>
<feature type="region of interest" description="Disordered" evidence="9">
    <location>
        <begin position="24"/>
        <end position="52"/>
    </location>
</feature>
<evidence type="ECO:0000313" key="11">
    <source>
        <dbReference type="EMBL" id="KAF0975724.1"/>
    </source>
</evidence>
<dbReference type="PANTHER" id="PTHR43326:SF1">
    <property type="entry name" value="METHIONINE--TRNA LIGASE, MITOCHONDRIAL"/>
    <property type="match status" value="1"/>
</dbReference>
<comment type="similarity">
    <text evidence="8">Belongs to the class-I aminoacyl-tRNA synthetase family.</text>
</comment>
<dbReference type="RefSeq" id="XP_044560437.1">
    <property type="nucleotide sequence ID" value="XM_044708534.1"/>
</dbReference>
<feature type="compositionally biased region" description="Low complexity" evidence="9">
    <location>
        <begin position="29"/>
        <end position="51"/>
    </location>
</feature>
<dbReference type="Gene3D" id="2.170.220.10">
    <property type="match status" value="1"/>
</dbReference>
<comment type="catalytic activity">
    <reaction evidence="7">
        <text>tRNA(Met) + L-methionine + ATP = L-methionyl-tRNA(Met) + AMP + diphosphate</text>
        <dbReference type="Rhea" id="RHEA:13481"/>
        <dbReference type="Rhea" id="RHEA-COMP:9667"/>
        <dbReference type="Rhea" id="RHEA-COMP:9698"/>
        <dbReference type="ChEBI" id="CHEBI:30616"/>
        <dbReference type="ChEBI" id="CHEBI:33019"/>
        <dbReference type="ChEBI" id="CHEBI:57844"/>
        <dbReference type="ChEBI" id="CHEBI:78442"/>
        <dbReference type="ChEBI" id="CHEBI:78530"/>
        <dbReference type="ChEBI" id="CHEBI:456215"/>
        <dbReference type="EC" id="6.1.1.10"/>
    </reaction>
</comment>
<keyword evidence="5 8" id="KW-0648">Protein biosynthesis</keyword>
<keyword evidence="2 8" id="KW-0436">Ligase</keyword>
<keyword evidence="4 8" id="KW-0067">ATP-binding</keyword>
<protein>
    <recommendedName>
        <fullName evidence="1">methionine--tRNA ligase</fullName>
        <ecNumber evidence="1">6.1.1.10</ecNumber>
    </recommendedName>
</protein>
<dbReference type="CDD" id="cd00814">
    <property type="entry name" value="MetRS_core"/>
    <property type="match status" value="1"/>
</dbReference>
<evidence type="ECO:0000256" key="8">
    <source>
        <dbReference type="RuleBase" id="RU363039"/>
    </source>
</evidence>
<feature type="region of interest" description="Disordered" evidence="9">
    <location>
        <begin position="618"/>
        <end position="641"/>
    </location>
</feature>
<dbReference type="SUPFAM" id="SSF47323">
    <property type="entry name" value="Anticodon-binding domain of a subclass of class I aminoacyl-tRNA synthetases"/>
    <property type="match status" value="1"/>
</dbReference>
<dbReference type="InterPro" id="IPR009080">
    <property type="entry name" value="tRNAsynth_Ia_anticodon-bd"/>
</dbReference>
<dbReference type="VEuPathDB" id="AmoebaDB:NF0055990"/>
<evidence type="ECO:0000256" key="4">
    <source>
        <dbReference type="ARBA" id="ARBA00022840"/>
    </source>
</evidence>
<dbReference type="OrthoDB" id="24670at2759"/>
<dbReference type="Pfam" id="PF09334">
    <property type="entry name" value="tRNA-synt_1g"/>
    <property type="match status" value="2"/>
</dbReference>
<name>A0A6A5BNQ7_NAEFO</name>
<dbReference type="InterPro" id="IPR023457">
    <property type="entry name" value="Met-tRNA_synth_2"/>
</dbReference>
<dbReference type="InterPro" id="IPR033911">
    <property type="entry name" value="MetRS_core"/>
</dbReference>
<dbReference type="Gene3D" id="3.40.50.620">
    <property type="entry name" value="HUPs"/>
    <property type="match status" value="2"/>
</dbReference>
<feature type="domain" description="Methionyl/Leucyl tRNA synthetase" evidence="10">
    <location>
        <begin position="147"/>
        <end position="455"/>
    </location>
</feature>
<proteinExistence type="inferred from homology"/>
<dbReference type="InterPro" id="IPR015413">
    <property type="entry name" value="Methionyl/Leucyl_tRNA_Synth"/>
</dbReference>
<evidence type="ECO:0000256" key="9">
    <source>
        <dbReference type="SAM" id="MobiDB-lite"/>
    </source>
</evidence>